<feature type="domain" description="Insertion element IS402-like" evidence="1">
    <location>
        <begin position="7"/>
        <end position="78"/>
    </location>
</feature>
<organism evidence="2 3">
    <name type="scientific">Pseudomonas luteola</name>
    <dbReference type="NCBI Taxonomy" id="47886"/>
    <lineage>
        <taxon>Bacteria</taxon>
        <taxon>Pseudomonadati</taxon>
        <taxon>Pseudomonadota</taxon>
        <taxon>Gammaproteobacteria</taxon>
        <taxon>Pseudomonadales</taxon>
        <taxon>Pseudomonadaceae</taxon>
        <taxon>Pseudomonas</taxon>
    </lineage>
</organism>
<accession>A0A2X2EMC7</accession>
<dbReference type="NCBIfam" id="NF033580">
    <property type="entry name" value="transpos_IS5_3"/>
    <property type="match status" value="1"/>
</dbReference>
<protein>
    <submittedName>
        <fullName evidence="2">ISPs1, transposase OrfA</fullName>
    </submittedName>
</protein>
<name>A0A2X2EMC7_PSELU</name>
<gene>
    <name evidence="2" type="ORF">NCTC11842_03008</name>
</gene>
<dbReference type="EMBL" id="UAUF01000013">
    <property type="protein sequence ID" value="SPZ09439.1"/>
    <property type="molecule type" value="Genomic_DNA"/>
</dbReference>
<dbReference type="InterPro" id="IPR025161">
    <property type="entry name" value="IS402-like_dom"/>
</dbReference>
<dbReference type="AlphaFoldDB" id="A0A2X2EMC7"/>
<dbReference type="Proteomes" id="UP000250443">
    <property type="component" value="Unassembled WGS sequence"/>
</dbReference>
<reference evidence="2 3" key="1">
    <citation type="submission" date="2018-06" db="EMBL/GenBank/DDBJ databases">
        <authorList>
            <consortium name="Pathogen Informatics"/>
            <person name="Doyle S."/>
        </authorList>
    </citation>
    <scope>NUCLEOTIDE SEQUENCE [LARGE SCALE GENOMIC DNA]</scope>
    <source>
        <strain evidence="2 3">NCTC11842</strain>
    </source>
</reference>
<evidence type="ECO:0000313" key="2">
    <source>
        <dbReference type="EMBL" id="SPZ09439.1"/>
    </source>
</evidence>
<dbReference type="PANTHER" id="PTHR46637:SF1">
    <property type="entry name" value="BLL5188 PROTEIN"/>
    <property type="match status" value="1"/>
</dbReference>
<dbReference type="InterPro" id="IPR052909">
    <property type="entry name" value="Transposase_6_like"/>
</dbReference>
<dbReference type="PANTHER" id="PTHR46637">
    <property type="entry name" value="TIS1421-TRANSPOSASE PROTEIN A"/>
    <property type="match status" value="1"/>
</dbReference>
<dbReference type="Pfam" id="PF13340">
    <property type="entry name" value="DUF4096"/>
    <property type="match status" value="1"/>
</dbReference>
<proteinExistence type="predicted"/>
<evidence type="ECO:0000259" key="1">
    <source>
        <dbReference type="Pfam" id="PF13340"/>
    </source>
</evidence>
<evidence type="ECO:0000313" key="3">
    <source>
        <dbReference type="Proteomes" id="UP000250443"/>
    </source>
</evidence>
<sequence>MTGRYELDDQSWERISDLISYRQQRGRHRKDDRLMLNGIFWVLCSGAKWRDLPDRFGAWQTVYHRFRTWRDRSLFTALLKRLHLSLRQDGRIGLNTWMVDSSSIRATRAASGAAKKGVTKRWDAATVA</sequence>